<keyword evidence="7" id="KW-0698">rRNA processing</keyword>
<evidence type="ECO:0000256" key="2">
    <source>
        <dbReference type="ARBA" id="ARBA00022722"/>
    </source>
</evidence>
<dbReference type="GO" id="GO:0005737">
    <property type="term" value="C:cytoplasm"/>
    <property type="evidence" value="ECO:0007669"/>
    <property type="project" value="UniProtKB-SubCell"/>
</dbReference>
<keyword evidence="4 7" id="KW-0255">Endonuclease</keyword>
<name>I4B0V5_TURPD</name>
<sequence length="169" mass="18665">MIGLELAAGARPPRLNAEITKFEAGLVAVEKALRSVKPKAGSAPARGQKKNMLVQLVSDPAIARLNQAYRGKTGPTDVLSFCYAEKGVKTFEHEPYGEVYISYATAARQAREMRHSLADELTVLLVHGVLHVMGYDHERSERARREMQKLESAALNRLLPQKAEGLITR</sequence>
<dbReference type="HOGENOM" id="CLU_106710_3_0_12"/>
<dbReference type="GO" id="GO:0006364">
    <property type="term" value="P:rRNA processing"/>
    <property type="evidence" value="ECO:0007669"/>
    <property type="project" value="UniProtKB-UniRule"/>
</dbReference>
<evidence type="ECO:0000256" key="1">
    <source>
        <dbReference type="ARBA" id="ARBA00010875"/>
    </source>
</evidence>
<keyword evidence="8" id="KW-0482">Metalloprotease</keyword>
<protein>
    <recommendedName>
        <fullName evidence="7">Endoribonuclease YbeY</fullName>
        <ecNumber evidence="7">3.1.-.-</ecNumber>
    </recommendedName>
</protein>
<dbReference type="GO" id="GO:0008270">
    <property type="term" value="F:zinc ion binding"/>
    <property type="evidence" value="ECO:0007669"/>
    <property type="project" value="UniProtKB-UniRule"/>
</dbReference>
<dbReference type="GO" id="GO:0004222">
    <property type="term" value="F:metalloendopeptidase activity"/>
    <property type="evidence" value="ECO:0007669"/>
    <property type="project" value="InterPro"/>
</dbReference>
<dbReference type="GO" id="GO:0004521">
    <property type="term" value="F:RNA endonuclease activity"/>
    <property type="evidence" value="ECO:0007669"/>
    <property type="project" value="UniProtKB-UniRule"/>
</dbReference>
<feature type="binding site" evidence="7">
    <location>
        <position position="127"/>
    </location>
    <ligand>
        <name>Zn(2+)</name>
        <dbReference type="ChEBI" id="CHEBI:29105"/>
        <note>catalytic</note>
    </ligand>
</feature>
<keyword evidence="9" id="KW-1185">Reference proteome</keyword>
<feature type="binding site" evidence="7">
    <location>
        <position position="137"/>
    </location>
    <ligand>
        <name>Zn(2+)</name>
        <dbReference type="ChEBI" id="CHEBI:29105"/>
        <note>catalytic</note>
    </ligand>
</feature>
<dbReference type="Gene3D" id="3.40.390.30">
    <property type="entry name" value="Metalloproteases ('zincins'), catalytic domain"/>
    <property type="match status" value="1"/>
</dbReference>
<dbReference type="AlphaFoldDB" id="I4B0V5"/>
<dbReference type="KEGG" id="tpx:Turpa_0252"/>
<evidence type="ECO:0000256" key="7">
    <source>
        <dbReference type="HAMAP-Rule" id="MF_00009"/>
    </source>
</evidence>
<dbReference type="EC" id="3.1.-.-" evidence="7"/>
<organism evidence="8 9">
    <name type="scientific">Turneriella parva (strain ATCC BAA-1111 / DSM 21527 / NCTC 11395 / H)</name>
    <name type="common">Leptospira parva</name>
    <dbReference type="NCBI Taxonomy" id="869212"/>
    <lineage>
        <taxon>Bacteria</taxon>
        <taxon>Pseudomonadati</taxon>
        <taxon>Spirochaetota</taxon>
        <taxon>Spirochaetia</taxon>
        <taxon>Leptospirales</taxon>
        <taxon>Leptospiraceae</taxon>
        <taxon>Turneriella</taxon>
    </lineage>
</organism>
<dbReference type="OrthoDB" id="9807740at2"/>
<keyword evidence="6 7" id="KW-0862">Zinc</keyword>
<dbReference type="Proteomes" id="UP000006048">
    <property type="component" value="Chromosome"/>
</dbReference>
<dbReference type="STRING" id="869212.Turpa_0252"/>
<dbReference type="Pfam" id="PF02130">
    <property type="entry name" value="YbeY"/>
    <property type="match status" value="1"/>
</dbReference>
<dbReference type="HAMAP" id="MF_00009">
    <property type="entry name" value="Endoribonucl_YbeY"/>
    <property type="match status" value="1"/>
</dbReference>
<comment type="subcellular location">
    <subcellularLocation>
        <location evidence="7">Cytoplasm</location>
    </subcellularLocation>
</comment>
<evidence type="ECO:0000256" key="5">
    <source>
        <dbReference type="ARBA" id="ARBA00022801"/>
    </source>
</evidence>
<dbReference type="InterPro" id="IPR002036">
    <property type="entry name" value="YbeY"/>
</dbReference>
<proteinExistence type="inferred from homology"/>
<keyword evidence="7" id="KW-0963">Cytoplasm</keyword>
<evidence type="ECO:0000256" key="4">
    <source>
        <dbReference type="ARBA" id="ARBA00022759"/>
    </source>
</evidence>
<feature type="binding site" evidence="7">
    <location>
        <position position="131"/>
    </location>
    <ligand>
        <name>Zn(2+)</name>
        <dbReference type="ChEBI" id="CHEBI:29105"/>
        <note>catalytic</note>
    </ligand>
</feature>
<dbReference type="PANTHER" id="PTHR46986">
    <property type="entry name" value="ENDORIBONUCLEASE YBEY, CHLOROPLASTIC"/>
    <property type="match status" value="1"/>
</dbReference>
<keyword evidence="8" id="KW-0645">Protease</keyword>
<keyword evidence="2 7" id="KW-0540">Nuclease</keyword>
<keyword evidence="3 7" id="KW-0479">Metal-binding</keyword>
<dbReference type="SUPFAM" id="SSF55486">
    <property type="entry name" value="Metalloproteases ('zincins'), catalytic domain"/>
    <property type="match status" value="1"/>
</dbReference>
<dbReference type="PANTHER" id="PTHR46986:SF1">
    <property type="entry name" value="ENDORIBONUCLEASE YBEY, CHLOROPLASTIC"/>
    <property type="match status" value="1"/>
</dbReference>
<evidence type="ECO:0000313" key="8">
    <source>
        <dbReference type="EMBL" id="AFM10912.1"/>
    </source>
</evidence>
<reference evidence="8 9" key="1">
    <citation type="submission" date="2012-06" db="EMBL/GenBank/DDBJ databases">
        <title>The complete chromosome of genome of Turneriella parva DSM 21527.</title>
        <authorList>
            <consortium name="US DOE Joint Genome Institute (JGI-PGF)"/>
            <person name="Lucas S."/>
            <person name="Han J."/>
            <person name="Lapidus A."/>
            <person name="Bruce D."/>
            <person name="Goodwin L."/>
            <person name="Pitluck S."/>
            <person name="Peters L."/>
            <person name="Kyrpides N."/>
            <person name="Mavromatis K."/>
            <person name="Ivanova N."/>
            <person name="Mikhailova N."/>
            <person name="Chertkov O."/>
            <person name="Detter J.C."/>
            <person name="Tapia R."/>
            <person name="Han C."/>
            <person name="Land M."/>
            <person name="Hauser L."/>
            <person name="Markowitz V."/>
            <person name="Cheng J.-F."/>
            <person name="Hugenholtz P."/>
            <person name="Woyke T."/>
            <person name="Wu D."/>
            <person name="Gronow S."/>
            <person name="Wellnitz S."/>
            <person name="Brambilla E."/>
            <person name="Klenk H.-P."/>
            <person name="Eisen J.A."/>
        </authorList>
    </citation>
    <scope>NUCLEOTIDE SEQUENCE [LARGE SCALE GENOMIC DNA]</scope>
    <source>
        <strain evidence="9">ATCC BAA-1111 / DSM 21527 / NCTC 11395 / H</strain>
    </source>
</reference>
<dbReference type="RefSeq" id="WP_014801433.1">
    <property type="nucleotide sequence ID" value="NC_018020.1"/>
</dbReference>
<dbReference type="PATRIC" id="fig|869212.3.peg.214"/>
<evidence type="ECO:0000313" key="9">
    <source>
        <dbReference type="Proteomes" id="UP000006048"/>
    </source>
</evidence>
<dbReference type="NCBIfam" id="TIGR00043">
    <property type="entry name" value="rRNA maturation RNase YbeY"/>
    <property type="match status" value="1"/>
</dbReference>
<keyword evidence="7" id="KW-0690">Ribosome biogenesis</keyword>
<evidence type="ECO:0000256" key="6">
    <source>
        <dbReference type="ARBA" id="ARBA00022833"/>
    </source>
</evidence>
<gene>
    <name evidence="7" type="primary">ybeY</name>
    <name evidence="8" type="ordered locus">Turpa_0252</name>
</gene>
<dbReference type="InterPro" id="IPR023091">
    <property type="entry name" value="MetalPrtase_cat_dom_sf_prd"/>
</dbReference>
<evidence type="ECO:0000256" key="3">
    <source>
        <dbReference type="ARBA" id="ARBA00022723"/>
    </source>
</evidence>
<comment type="cofactor">
    <cofactor evidence="7">
        <name>Zn(2+)</name>
        <dbReference type="ChEBI" id="CHEBI:29105"/>
    </cofactor>
    <text evidence="7">Binds 1 zinc ion.</text>
</comment>
<dbReference type="EMBL" id="CP002959">
    <property type="protein sequence ID" value="AFM10912.1"/>
    <property type="molecule type" value="Genomic_DNA"/>
</dbReference>
<comment type="function">
    <text evidence="7">Single strand-specific metallo-endoribonuclease involved in late-stage 70S ribosome quality control and in maturation of the 3' terminus of the 16S rRNA.</text>
</comment>
<accession>I4B0V5</accession>
<comment type="similarity">
    <text evidence="1 7">Belongs to the endoribonuclease YbeY family.</text>
</comment>
<keyword evidence="5 7" id="KW-0378">Hydrolase</keyword>